<evidence type="ECO:0000256" key="1">
    <source>
        <dbReference type="SAM" id="Phobius"/>
    </source>
</evidence>
<protein>
    <recommendedName>
        <fullName evidence="4">Mitochondrial protein</fullName>
    </recommendedName>
</protein>
<comment type="caution">
    <text evidence="2">The sequence shown here is derived from an EMBL/GenBank/DDBJ whole genome shotgun (WGS) entry which is preliminary data.</text>
</comment>
<reference evidence="2" key="1">
    <citation type="submission" date="2018-05" db="EMBL/GenBank/DDBJ databases">
        <title>Draft genome of Mucuna pruriens seed.</title>
        <authorList>
            <person name="Nnadi N.E."/>
            <person name="Vos R."/>
            <person name="Hasami M.H."/>
            <person name="Devisetty U.K."/>
            <person name="Aguiy J.C."/>
        </authorList>
    </citation>
    <scope>NUCLEOTIDE SEQUENCE [LARGE SCALE GENOMIC DNA]</scope>
    <source>
        <strain evidence="2">JCA_2017</strain>
    </source>
</reference>
<dbReference type="Proteomes" id="UP000257109">
    <property type="component" value="Unassembled WGS sequence"/>
</dbReference>
<gene>
    <name evidence="2" type="ORF">CR513_27590</name>
</gene>
<name>A0A371GIZ7_MUCPR</name>
<dbReference type="EMBL" id="QJKJ01005376">
    <property type="protein sequence ID" value="RDX90538.1"/>
    <property type="molecule type" value="Genomic_DNA"/>
</dbReference>
<proteinExistence type="predicted"/>
<feature type="transmembrane region" description="Helical" evidence="1">
    <location>
        <begin position="29"/>
        <end position="55"/>
    </location>
</feature>
<feature type="non-terminal residue" evidence="2">
    <location>
        <position position="1"/>
    </location>
</feature>
<keyword evidence="1" id="KW-0812">Transmembrane</keyword>
<sequence>MKNAKPMSTIMHLSMTLSKNEEGKPIDQMIYRGMIGSLLYLTTSSPNIIFCMLMYKIPIRSKGISFKNILLVPIT</sequence>
<organism evidence="2 3">
    <name type="scientific">Mucuna pruriens</name>
    <name type="common">Velvet bean</name>
    <name type="synonym">Dolichos pruriens</name>
    <dbReference type="NCBI Taxonomy" id="157652"/>
    <lineage>
        <taxon>Eukaryota</taxon>
        <taxon>Viridiplantae</taxon>
        <taxon>Streptophyta</taxon>
        <taxon>Embryophyta</taxon>
        <taxon>Tracheophyta</taxon>
        <taxon>Spermatophyta</taxon>
        <taxon>Magnoliopsida</taxon>
        <taxon>eudicotyledons</taxon>
        <taxon>Gunneridae</taxon>
        <taxon>Pentapetalae</taxon>
        <taxon>rosids</taxon>
        <taxon>fabids</taxon>
        <taxon>Fabales</taxon>
        <taxon>Fabaceae</taxon>
        <taxon>Papilionoideae</taxon>
        <taxon>50 kb inversion clade</taxon>
        <taxon>NPAAA clade</taxon>
        <taxon>indigoferoid/millettioid clade</taxon>
        <taxon>Phaseoleae</taxon>
        <taxon>Mucuna</taxon>
    </lineage>
</organism>
<keyword evidence="1" id="KW-0472">Membrane</keyword>
<dbReference type="AlphaFoldDB" id="A0A371GIZ7"/>
<evidence type="ECO:0000313" key="3">
    <source>
        <dbReference type="Proteomes" id="UP000257109"/>
    </source>
</evidence>
<accession>A0A371GIZ7</accession>
<dbReference type="OrthoDB" id="413760at2759"/>
<evidence type="ECO:0000313" key="2">
    <source>
        <dbReference type="EMBL" id="RDX90538.1"/>
    </source>
</evidence>
<keyword evidence="3" id="KW-1185">Reference proteome</keyword>
<keyword evidence="1" id="KW-1133">Transmembrane helix</keyword>
<evidence type="ECO:0008006" key="4">
    <source>
        <dbReference type="Google" id="ProtNLM"/>
    </source>
</evidence>